<dbReference type="EMBL" id="JAQMWT010000391">
    <property type="protein sequence ID" value="KAJ8602058.1"/>
    <property type="molecule type" value="Genomic_DNA"/>
</dbReference>
<dbReference type="InterPro" id="IPR052739">
    <property type="entry name" value="FAAH2"/>
</dbReference>
<protein>
    <recommendedName>
        <fullName evidence="3">Amidase domain-containing protein</fullName>
    </recommendedName>
</protein>
<dbReference type="SUPFAM" id="SSF75304">
    <property type="entry name" value="Amidase signature (AS) enzymes"/>
    <property type="match status" value="1"/>
</dbReference>
<feature type="region of interest" description="Disordered" evidence="2">
    <location>
        <begin position="462"/>
        <end position="484"/>
    </location>
</feature>
<name>A0AAD7UCL0_9STRA</name>
<evidence type="ECO:0000259" key="3">
    <source>
        <dbReference type="Pfam" id="PF01425"/>
    </source>
</evidence>
<accession>A0AAD7UCL0</accession>
<comment type="similarity">
    <text evidence="1">Belongs to the amidase family.</text>
</comment>
<comment type="caution">
    <text evidence="4">The sequence shown here is derived from an EMBL/GenBank/DDBJ whole genome shotgun (WGS) entry which is preliminary data.</text>
</comment>
<dbReference type="InterPro" id="IPR023631">
    <property type="entry name" value="Amidase_dom"/>
</dbReference>
<dbReference type="InterPro" id="IPR020556">
    <property type="entry name" value="Amidase_CS"/>
</dbReference>
<feature type="compositionally biased region" description="Basic and acidic residues" evidence="2">
    <location>
        <begin position="473"/>
        <end position="484"/>
    </location>
</feature>
<evidence type="ECO:0000313" key="5">
    <source>
        <dbReference type="Proteomes" id="UP001230188"/>
    </source>
</evidence>
<keyword evidence="5" id="KW-1185">Reference proteome</keyword>
<dbReference type="InterPro" id="IPR036928">
    <property type="entry name" value="AS_sf"/>
</dbReference>
<organism evidence="4 5">
    <name type="scientific">Chrysophaeum taylorii</name>
    <dbReference type="NCBI Taxonomy" id="2483200"/>
    <lineage>
        <taxon>Eukaryota</taxon>
        <taxon>Sar</taxon>
        <taxon>Stramenopiles</taxon>
        <taxon>Ochrophyta</taxon>
        <taxon>Pelagophyceae</taxon>
        <taxon>Pelagomonadales</taxon>
        <taxon>Pelagomonadaceae</taxon>
        <taxon>Chrysophaeum</taxon>
    </lineage>
</organism>
<reference evidence="4" key="1">
    <citation type="submission" date="2023-01" db="EMBL/GenBank/DDBJ databases">
        <title>Metagenome sequencing of chrysophaentin producing Chrysophaeum taylorii.</title>
        <authorList>
            <person name="Davison J."/>
            <person name="Bewley C."/>
        </authorList>
    </citation>
    <scope>NUCLEOTIDE SEQUENCE</scope>
    <source>
        <strain evidence="4">NIES-1699</strain>
    </source>
</reference>
<dbReference type="Proteomes" id="UP001230188">
    <property type="component" value="Unassembled WGS sequence"/>
</dbReference>
<dbReference type="PANTHER" id="PTHR43372:SF4">
    <property type="entry name" value="FATTY-ACID AMIDE HYDROLASE 2"/>
    <property type="match status" value="1"/>
</dbReference>
<sequence length="484" mass="50872">MRRRPPDEGLASLAAREVVELLRTGGTTVEELVEVCALRRAAVDSVVASTPVECFDRARRHKASPSSVLCGLPVLVKATTPVAGLPHTEGFVGYKDRVATSSAPIVEALEAAGGVACGLTNVPEFAAGAQCFNGLFPTTGTPYDVRRTSGGSSGGSAAALASRQAWLATGSDLGGSLRTPAAFCGVCGFRTTPGVVGGLDPVVDLNSIDGPMARDVQDLGLFLDAIAPRATSWRAVAEGGARRRPTFTRTAFSTLGCPVHKDLVAVASRAADALAGGAATEKDDPWPIATAKRCFYALRAEKFAVKFEAVPDHHLLKPEIQWNVRAADLGDADEARRLARTVISPAVDDFFRDFDLLATPATLDLPFDKNIRYPVHHYGATLADAPFEDYCAWLAPTSLVSITRCPALVLPCGDVDGLPVGIQLVAAPGKDALLLEAAAALEAILGLPFRFGLLDPVLETKAPFRGSGPTTPEEARAHHDRLVP</sequence>
<evidence type="ECO:0000256" key="1">
    <source>
        <dbReference type="ARBA" id="ARBA00009199"/>
    </source>
</evidence>
<dbReference type="AlphaFoldDB" id="A0AAD7UCL0"/>
<proteinExistence type="inferred from homology"/>
<dbReference type="GO" id="GO:0012505">
    <property type="term" value="C:endomembrane system"/>
    <property type="evidence" value="ECO:0007669"/>
    <property type="project" value="TreeGrafter"/>
</dbReference>
<dbReference type="PROSITE" id="PS00571">
    <property type="entry name" value="AMIDASES"/>
    <property type="match status" value="1"/>
</dbReference>
<evidence type="ECO:0000313" key="4">
    <source>
        <dbReference type="EMBL" id="KAJ8602058.1"/>
    </source>
</evidence>
<dbReference type="Gene3D" id="3.90.1300.10">
    <property type="entry name" value="Amidase signature (AS) domain"/>
    <property type="match status" value="1"/>
</dbReference>
<dbReference type="PANTHER" id="PTHR43372">
    <property type="entry name" value="FATTY-ACID AMIDE HYDROLASE"/>
    <property type="match status" value="1"/>
</dbReference>
<gene>
    <name evidence="4" type="ORF">CTAYLR_002783</name>
</gene>
<feature type="domain" description="Amidase" evidence="3">
    <location>
        <begin position="31"/>
        <end position="435"/>
    </location>
</feature>
<dbReference type="Pfam" id="PF01425">
    <property type="entry name" value="Amidase"/>
    <property type="match status" value="1"/>
</dbReference>
<evidence type="ECO:0000256" key="2">
    <source>
        <dbReference type="SAM" id="MobiDB-lite"/>
    </source>
</evidence>